<gene>
    <name evidence="1" type="ORF">FD35_GL000726</name>
</gene>
<dbReference type="STRING" id="1114972.FD35_GL000726"/>
<accession>A0A0R1RAP5</accession>
<keyword evidence="2" id="KW-1185">Reference proteome</keyword>
<proteinExistence type="predicted"/>
<reference evidence="1 2" key="1">
    <citation type="journal article" date="2015" name="Genome Announc.">
        <title>Expanding the biotechnology potential of lactobacilli through comparative genomics of 213 strains and associated genera.</title>
        <authorList>
            <person name="Sun Z."/>
            <person name="Harris H.M."/>
            <person name="McCann A."/>
            <person name="Guo C."/>
            <person name="Argimon S."/>
            <person name="Zhang W."/>
            <person name="Yang X."/>
            <person name="Jeffery I.B."/>
            <person name="Cooney J.C."/>
            <person name="Kagawa T.F."/>
            <person name="Liu W."/>
            <person name="Song Y."/>
            <person name="Salvetti E."/>
            <person name="Wrobel A."/>
            <person name="Rasinkangas P."/>
            <person name="Parkhill J."/>
            <person name="Rea M.C."/>
            <person name="O'Sullivan O."/>
            <person name="Ritari J."/>
            <person name="Douillard F.P."/>
            <person name="Paul Ross R."/>
            <person name="Yang R."/>
            <person name="Briner A.E."/>
            <person name="Felis G.E."/>
            <person name="de Vos W.M."/>
            <person name="Barrangou R."/>
            <person name="Klaenhammer T.R."/>
            <person name="Caufield P.W."/>
            <person name="Cui Y."/>
            <person name="Zhang H."/>
            <person name="O'Toole P.W."/>
        </authorList>
    </citation>
    <scope>NUCLEOTIDE SEQUENCE [LARGE SCALE GENOMIC DNA]</scope>
    <source>
        <strain evidence="1 2">DSM 15814</strain>
    </source>
</reference>
<dbReference type="AlphaFoldDB" id="A0A0R1RAP5"/>
<dbReference type="Proteomes" id="UP000051999">
    <property type="component" value="Unassembled WGS sequence"/>
</dbReference>
<dbReference type="EMBL" id="AZFF01000012">
    <property type="protein sequence ID" value="KRL54023.1"/>
    <property type="molecule type" value="Genomic_DNA"/>
</dbReference>
<dbReference type="PATRIC" id="fig|1114972.6.peg.727"/>
<evidence type="ECO:0000313" key="2">
    <source>
        <dbReference type="Proteomes" id="UP000051999"/>
    </source>
</evidence>
<comment type="caution">
    <text evidence="1">The sequence shown here is derived from an EMBL/GenBank/DDBJ whole genome shotgun (WGS) entry which is preliminary data.</text>
</comment>
<name>A0A0R1RAP5_9LACO</name>
<organism evidence="1 2">
    <name type="scientific">Furfurilactobacillus rossiae DSM 15814</name>
    <dbReference type="NCBI Taxonomy" id="1114972"/>
    <lineage>
        <taxon>Bacteria</taxon>
        <taxon>Bacillati</taxon>
        <taxon>Bacillota</taxon>
        <taxon>Bacilli</taxon>
        <taxon>Lactobacillales</taxon>
        <taxon>Lactobacillaceae</taxon>
        <taxon>Furfurilactobacillus</taxon>
    </lineage>
</organism>
<sequence length="135" mass="15248">MQMRNKNDEYERIFIKAQSVIDNRKLTGAFVRTQTNNQISRQSFHNLRVGTSNLANAKWTTIVALSQVADALRLQDLMKQHKFRLLQKKIKTTADQLAGHNESGDALLAAVLQNLVDNPVKLVDLYEDTLKNGGN</sequence>
<protein>
    <submittedName>
        <fullName evidence="1">Uncharacterized protein</fullName>
    </submittedName>
</protein>
<evidence type="ECO:0000313" key="1">
    <source>
        <dbReference type="EMBL" id="KRL54023.1"/>
    </source>
</evidence>